<reference evidence="7 8" key="1">
    <citation type="submission" date="2012-10" db="EMBL/GenBank/DDBJ databases">
        <authorList>
            <consortium name="Gibbon Genome Sequencing Consortium"/>
        </authorList>
    </citation>
    <scope>NUCLEOTIDE SEQUENCE [LARGE SCALE GENOMIC DNA]</scope>
</reference>
<dbReference type="SMART" id="SM00326">
    <property type="entry name" value="SH3"/>
    <property type="match status" value="1"/>
</dbReference>
<reference evidence="7" key="3">
    <citation type="submission" date="2025-09" db="UniProtKB">
        <authorList>
            <consortium name="Ensembl"/>
        </authorList>
    </citation>
    <scope>IDENTIFICATION</scope>
</reference>
<protein>
    <submittedName>
        <fullName evidence="7">Nebulin</fullName>
    </submittedName>
</protein>
<dbReference type="Gene3D" id="2.30.30.40">
    <property type="entry name" value="SH3 Domains"/>
    <property type="match status" value="1"/>
</dbReference>
<dbReference type="EMBL" id="ADFV01084766">
    <property type="status" value="NOT_ANNOTATED_CDS"/>
    <property type="molecule type" value="Genomic_DNA"/>
</dbReference>
<dbReference type="Pfam" id="PF00880">
    <property type="entry name" value="Nebulin"/>
    <property type="match status" value="130"/>
</dbReference>
<dbReference type="Proteomes" id="UP000001073">
    <property type="component" value="Chromosome 17"/>
</dbReference>
<dbReference type="InterPro" id="IPR036028">
    <property type="entry name" value="SH3-like_dom_sf"/>
</dbReference>
<dbReference type="InterPro" id="IPR035629">
    <property type="entry name" value="Nebulin_SH3"/>
</dbReference>
<dbReference type="PROSITE" id="PS51216">
    <property type="entry name" value="NEBULIN"/>
    <property type="match status" value="156"/>
</dbReference>
<keyword evidence="1 4" id="KW-0728">SH3 domain</keyword>
<dbReference type="FunFam" id="2.30.30.40:FF:000007">
    <property type="entry name" value="nebulin isoform X1"/>
    <property type="match status" value="1"/>
</dbReference>
<gene>
    <name evidence="7" type="primary">NEB</name>
</gene>
<evidence type="ECO:0000256" key="5">
    <source>
        <dbReference type="SAM" id="MobiDB-lite"/>
    </source>
</evidence>
<dbReference type="PANTHER" id="PTHR11039">
    <property type="entry name" value="NEBULIN"/>
    <property type="match status" value="1"/>
</dbReference>
<sequence length="7999" mass="925844">MADDEDYEEVVEYYTEEVVYEEVPGETITEIYETTTTRTSDYEQSETSKPALAQPAPAKPVERRKVIRKKVDPSKFMTPYIAHSQKMQDLFSPNKYKEKFEKTKGQPYASTTDTPELRRIKKVQDQLSEVKYRMDGDVAKTICHVDEKAKDIEHAKKVSQQVSKVLYKQNWEDTKDKYLLPPDAPELVQAVKNTAMFSKKLYTEDWEADKSLFYPYNDSPELRRVAQAQKALSDVAYKKGLAEQQAQFTPLADPPDIEFAKKVTNQVSKQKYKEDYENKIKGKWSETPCFEVANARMNADNISTRKYQEDFENMKDQIYFMQTETPEYKMNKKAGVAASKVKYKEDYEKNKGKADYNVLPASENPLLRQLKAAGDALSDKLYKENYEKTKAKSINYCETPKFKLDTVLQNFSSDKKYKDSYLKNILGHYVGSFEDPYHSHCMKVTAQNSDKNYKAEYEEDRGKGFFPQTITQEYEAIKKLDQCKDHTYKVHPDKTKFTQVTDSPVLLQAQVNSKQLSDLNYKAKHESEKFKCHIPPDTPAFIQHKINAYNLSDNLYKQDWEKSKAKKFDIKVDAIPLLAAKANTKNTSDVMYKKDYEKNKGKMIGALSINDDPKMLHSLKVAKNQSDRLYKENYEKTKAKSMNYCETPKYQLDTQLKNFSEAKYKDLYVKDILGHYVGSMEDPYHTHCMKVAAQNSDKSYKAEYEEDKGKCYFPQTITQEYEAIKKLDQCKDHTYKVHPDKTKFTAVTDSPVLLQAQLNTKQLSDLNYKAKHEGEKFKCHVPADAPQFIQHRVNAYNLSDNVYKQDWEKSKAKKFDIKVDAIPLLAAKANTKNTSDVMYKKDYEKSKGKMIGALSINDDPKMLHSLKTAKNQSDREYRKDYEKSKTVYTAPLDMLQVTQAKKSQAIASDVDYKHILHSYSYPPDSINVDLAKKAYALQSDVEYKADYNSWMKGCGWVPFGSLEMEKAKRASDILNEKKYRQHPDTLKFTSIEDAPIIVQSKINQAQRSDIAYKAKGEEIIHKYNLPADLPQFIQAKVNAYNISENMYKADLKDLSKKGYDLRTDAIPIRAAKAARQAASDVQYKKDYETAKGKMVGFQSLQDDPKLVHYMNVAKIQSDREYKKDYEKAKTKYNTPHDMFNVVAAKKAQDVVSNVNYKHSLHHYTYLPDAMDLELSKNMMQIQSDNVYKEDYNNWMKGIGWIPIGSLDVEKVKKAGDALNEKKYRQHPDTLKFTSIVDSPVMVQAKQNTKQVSDILYKAKGEDVKHKYTMSPDLPQFLQAKCNAYNISDVCYKRDWHDLIAKGNNVLGDAIPITAAKASRNIASDYKYKEAYEKSKGKHVGFRSLQDDPKLVHYMNVAKLQSDREYKKNYENTKTSYHTPGDMVSITAAKMAQDVATNVNYKQPLHHYTYLPDAMSLEHTRNVNQIQSDNVYKDEYNSFFKGIGWIPIGSLEVEKVKKAGDALNERKYRQHPDTIKFTSVPDSMGMVLAQHNTKQLSDLNYKVEGEKLKHKYTIDPELPQFIQAKVNALNMSDAHYKADWKKTIAKGYDLRTDAIPIVAAKSSRNIASDCKYKEAYEKAKGKQIGFLSLQDDPKLVHYMNVAKIQSDREYKKGYEASKTKYHTPLDMVSVTAAKKSQEVATNANYRQSYHHYTLLPDALNVEHSRNAMQIQSDNLYKSDFTNWMKGIGWVPIESLEVEKAKKAGEILSEKKYRQHPEKLKFTYAMDTMEQALNKSNKLNMDKRLYTEKWNKDKTTIHVMPDTPDILLSRVNQITMSDKLYKAGWEEEKKKGYDLRPDAIAIKAAKASRDIASDYKYKKAYEQAKGKHIGFRSLEDDPKLVHFMQVAKMQSDREYKKGYEKSKTSFHTPVDMLSVVAAKKSQEVATNANYRNVIHTYNMLPDAMSFELAKNMMQIQSDNQYKADYADFMKGIGWLPLGSLEAEKNKKAMEIISEKKYRQHPDTLKYSTLMDSMNMVLAQNNAKIMNEHLYKQAWEADKTKVHIMPDIPQIILAKANAINMSDKLYKLSLEESKKKGYDLRPDAIPIKAAKASRDIASDYKYKYNYEKGKGKMVGFRSLEDDPKLVHSMQVAKMQSDREYKKNYENTKTSYHTPADMLSVTAAKDAQANITNTNYKHLIHKYILLPDAMNIELTRNMNRIQSDNEYKQDYNEWYKGLGWSPAGSLEVEKAKKATEYASDQKYRQHPSNFQFKKLTDSMDMVLAKQNAHTMNKHLYTIDWNKDKTKVHVMPDTPDILQAKQNQTLYSQKLYKLGWEEALKKGYDLPVDAISVQLAKASRDIASDYKYKQGYRKQLGHHVGFRSLQDDPKLVLSMNVAKMQSEREYKKDFEKWKTKFSSPVDMLGVVLAKKCQELVSDVDYKNYLHEWTCLPDQNDVVQAKKVYELQSENLYKSDLEWLRGIGWSPLGSLEAEKNKRASEIISEKKYRQPPDRNKFTSIPDAMDIVLAKTNAKNRSDRLYREAWDKDKTQIHIMPDTPDIVLAKANLINTSDKLYRMGYEELKRKGYDLPVDAIPIKAAKASREIASEYKYKEGFRKQLGHHIGARNIEDDPKMMWSMHVAKIQSDREYKKDFEKWKTKFSSPVDMLGVVLAKKCQTLVSDVDYKNYLHQWTCLPDQSDVIHARQAYDLQSDNLYKSDLQWLKGIGWMPSGSLEDEKNKRATQILSDHVYRQHPDKFKFSSLMDSIPMVLAKNNAITMNHRLYTEAWDKDKTTVHIMPDTPEVLLAKQNKVNYSEKLYKLGLEEAKRKGYDMRVDAIPIKAAKASRDIASEFKYKEGYRKQLGHHIGARAIHDDPKMMWSMHVAKIQSDREYKKDFEKWKTKFSSPVDMLGVVLAKKCQTLVSDVDYKNYLHQWTCLPDQSDVIHARQAYDLQSDNMYKSDLQWMRGIGWVPIGSLDVEKCKRATEILSDKIYRQPPDRFKFTSVTDSLEQVLAKNNAITMNKRLYTEAWDKDKTQIHIMPDTPEIMLARMNKINYSESLYKLANEEAKKKGYDLRSDAIPIVAAKASRDIISDYKYKDGYRKQLGHHIGARNIEDDPKMMWSMHVAKIQSDREYKKDFEKWKTKFSSPVDMLGVVLAKKCQTLVSDVDYKNYLHEWTCLPDQSDVIHARQAYDLQSDNIYKSDLQWLRGIGWVPIGSMDVVKCKRAAEILSDNIYRQPPDKLKFTSVTDSLEQVLAKNNALNMNKRLYTEAWDKDKTQIHIMPDTPEIMLARQNKINYSETLYKLANEEAKKKGYDLRSDAIPIVAAKASRDIISDYKYKDGYRKQLGHHIGARNIEDDPKMMWSMHVAKIQSDREYKKDFEKWKTKFSSPVDMLGVVLAKKCQTLVSDVDYKNYLHEWTCLPDQNDVIHARQAYDLQSDNIYKSDLQWLRGIGWVPIGSMDVVKCKRAAEILSDNIYRQPPDKLKFTSVTDSLEQVLAKNNALNMNKRLYTEAWDKDKTQVHIMPDTPEIMLARQNKINYSESLYRQAMEEAKKEGYDLRSDAIPIVAAKASRDIASDYKYKEAYRKQLGHHIGARAVHDDPKIMWSLHIAKVQSDREYKKDFEKYKTRYSSPVDMLGIVLAKKCQTLVSDVDYKHPLHEWICLPDQNDIIHARKAYDLQSDNLYKSDLEWMKGIGWVPIDSLEVVRAKRAGELLSDTIYRQRPETLKFTSITDTPEQVLAKNNALNMNKRLYTEAWDNDKKTIHVMPDTPEIMLAKLNRINYSDKLYKLALEESKKEGYDLRLDAIPIQAAKASRDIASDYKYKEGYRKQLGHHIGARNIKDDPKMMWSIHAAKIQSDREYKKEFEKWKTKFSSPVDMLGVVLAKKCQILVSDIDYKHPLHEWTCLPDQNDVIQARKAYDLQSDAIYKSDLEWLRGIGWVPIGSVEVEKVKRAGEILSDRKYRQPADQLKFTCITDTPEIVLAKNNALTMSKHLYTEAWDADKTSIHVMPDTPEILLAKSNSANISQKLYTKGWDESKMKDYDLRADAISIKSAKASRDIASDYKYKEAYEKQKGHHIGAQSIEDDPKIMCAIHAGKIQSEREYKKEFQKWKTKFSSPVDMLSILLAKKCQTLVTDIDYRNYLHEWTCMPDQNDIIQAKKAYDLQSDSVYKADLEWLRGIGWMPEGSVEMNRVKVAQDLVNERLYRTRPEALSFTSIVDTPEVVLAKANSLQISEKLYQEAWNKDKANITIPSDTPEMLQAHINALQISNKLYQKDWNEAKQKGYDIRADAIEIKHAKASREIASEYKYKEGYRKQLGHHVGFRTLQDDPKSVWAIHAAKIQSDREYKKAYEKSKGIHNTPLDMMSIVQAKKCQILVSDIDYHNYLHQWTCLPDQNDVIQAKKAYDLQSDNLYKSDLEWMKGIGWLPEGSVEVMRVKNAQNLLNERLYRIKPEALKFTSIVDTPEVIQAKINAVQISEPLYRNAWEKEKANVNVPADTPLMLQSKINALQISNKRYQQAWEDVKMTGYDLRADAIGIQHAKASRDIASDYLYKTAYEKQKGHYIGCRSAKEDPKLVWAANVLKMQNDRLYKKAYNDHKAKISIPVDMVSINAAKEGQALASDVDYRHYLHHWSCFPDQNDVIQARKAYDLQSDSVYKADLEWLRGIGWMPEGSVEMNRVKVAQDLVNERLYRTRPEALSFTSIVDTPEVVLAKANSLQISEKLYQEAWNKDKANITIPSDTPEMLQAHINALQISNNLYQKDWNEAKQKGYDIRADAIEIKHAKASREIASEYKYKEGYRKQLGHHVGFRTLQDDPKSVWAIHAAKIQSDREYKKAYEKSKGIHNTPLDMMSIVQAKKCQILVSDIDYHNYLHQWTCLPDQNDVIQAKKAYDLQSDNLYKSDLEWMKGIGWLPEGSVEVMRVKNAQNLLNERLYRIKPEALKFTSIVDTPEVIQAKINAVQISEPLYRDAWEKEKANVNVPADTPLMLQSKINALQISNKRYQQAWEDVKMTGYDLRADAIGIQHAKASRDIASDYLYKTAYEKQKGHYIGCRSAKEDPKLVWAANVLKMQNDRLYKKAYNDHKAKISIPVDMVSINAAKEGQALASDVDYRHYLHHWSCFPDQNDVIQARKAYDLQSDALYKADLEWLRGIGWMPQGSPEVLRVKNAQQIFCDSVYRTPVVNLKYTSIVDTPEVVLAKSNAENISIPKYREVWDKDKTSIHIMPDTPEINLARANALNVSNKLYREGWDEMKAGCDVRLDAIPIQAAKASREIASDYKYKLDHEKQKGHYVGTLTARDDNKIRWALIADKLQNEREYRLDWAKWKAKIQSPVDMLSILHSKNSQALVSDMDYRNYLHQWTCMPDQNDVIQAKKAYELQSDNVYKADLEWLRGIGWMPNDSVSVNHAKHAADIFSEKKYRTKIETLNFTPVDDRVDYVTAKQSGEILDDIKYRKDWNATKSKYTLTETPLLHTAQEAARILDQYLYKEGWERQKATGYILPPDAVPFVHAHHCNDVQSELKYKAEHVKQKGHYVGVPTMRDDPKLVWFEHAGQIQNERLYKEDYHKTKAKINIPADMVSVLAAKQGQTLVSDIDYRNYLHQWMCHPDQNDVIQARKAYDLQSDNVYKADLEWLRGIGWIPLDSVDHVRVTRNQEMMNQIKYKKNALENYSNFTSVVDPPEIVLAKINSVNQSDVKYKETFNKAKGRYMFSPDTPHISHSKDMGKLYSTILYKGAWEGTKAYGYTLDERYIPIVGAKHADLVNSELKYKETYEKQKGHYLAGKVIGEFPGVVHCLDFQKMRSALNYRKHYEDTKANVHIPNDMMNHVLAKRCQYILSDLEYRHYFHQWTSLLEEPNVIRVRNAQEILSDNVYKDDLNWLKGIGCYVWDTPQILQAKKSYDLQSQLQYTAAGKENLQNYNLVTDTPLYVTAVQSGINASEVKYKENYHQIKDKYTTVLETVDYDRTRNLKNLYSSNLYKEAWDRVKATSYILPSSTLSLTHAKNQKHLASHIKYREEYEKFKALYTLPRSVDDDPNTARCLRVGKLNIDRLYRSVYEKNKMKIHIVPDMVEMVTAKDSQKKVSEIDYRLHLHEWICHPDLQVNDHVRKVTDQISDIVYKDDLNWLKGIGCYVWDTPEILHAKHAYDLRDDIKYKAHMLKTRNDYKLVTDTPVYVQAVKSGKQLSDAVYHYDYVHSVRGKVAPTTKTVDLDRALHAYKLQSSNLYKTSLRTLPTGYRLPGDTPHFKHIKDTRYMSSYFKYKEAYEHTKAYGYTLGPKDVPFVHVRRVNNVTSERLYRELYHKLKDKIHTTPDTPEIRQVKKTQEAVSELIYKSDFFKMQGHMISLPYTPQVIHCRYVGDITSDIKYKEDLQVLKGFGCFLYDTPDMVRSRHLRKLWSNYLYTDKARKMRDKYKVVLDTPEYRKVQELKTHLSELVYRAAGKKQKSIFTSVPDTPDLLRAKRGQKLQSQYLYVELATKERPHHHAGNQTTALKHAKDVKDMVSEKKYKIQYEKMKDKYTPVPDTPILIRAKRAYWNASDIKYKENYMSQLGIWRSIPDRPEHFHHRAVTDAVSDVKYKEDLTWLKGIGCYAYDTPDFTLAEKNKTLYSKYKYKEVFERTKSDFKYVADSPINRHFKYATQLMNERKYKSSAKMFLQHGCNEILRPDMLTALYNSHMWSQIKYRKNYEKSKDKFTSIVDTPEHLRTTKVNKQISDILYKLEYNKAKPRGYTTIHDTPMLLHVRKVKDEVSDLKYKEVYQRNKSNCTIEPDAVHIKAAKDAYKVNTNLDYKKQYEANKAHWKWTPDRPDFLQAAKSSLQQSDFEYKLDREFLKGCKLSVTDDKNTVLALRNTLIESDLKYKEKHVKERGTCHAVPDTPQILLAKTVSNLVSENKYKDHVKKHLAQGSYTTLPETRDTVHVKEVTKHVSDTNYKKKFVKEKGKSNYSIMLEPPEVKHAMEVAKKQSDVAYRKDAKENLHYTTVADRPDIKKATQAAKQASEVEYRAKHRKEGSHGLSMLGRPDIEMAKKAAKLSSQVKYRENFDKEKGKTPKYNPKDSQLYKVMKDANNLASEVKYKADLKKLHKPVTDMKESLIMNHVLNTSQLASSYQYKKKYEKSKGHYHTIPDNLEQLHLKEATELQSIVKYKEKYEKERGKPMLDFETPTYITAKESQQMQSGKEYRKDYEESIKGRNLTGLEVTPALLHVKYATKIASEKEYRKDLEESIRGKGLTEMEDTPDMLRAKNATQILNEKEYKRDLELEVKGRGLNAMANETPDFMRARNATDIASQIKYKQSAEMEKANFTSVVDTPEIIHAQQVKNLSSQKKYKEDAEKSMSYYETVLDTPEIQRVRENQKNFSLLQYQCDLKNSKGKITVVQDTPEILRVKENQKNFSSVLYKEDVSPGTAIGKTPEMMRVKQTQDHISSVKYKEAIGQGTPIPDLPEVKRVKETQKHISSVMYKENLGTGIPTTVTPEIERVKRNQENFSSVLYKENLGKGIPTPITPEMERVKRNQENFSSILYKENLSKGTPLPVTPEMERVKLNQENFSSVLYKENVGKGIPIPITPEMERVKHNQENFSSVLYKENLGTGIPIPITPEMQRVKHNQENLSSVLYKENMGKGTPLPVTPEMERVKHNQENISSVLYKENMGKGTPLPVTPEMERVKHNQENISSVLYKENMGKGTPLPVTPEMERVKHNQENISSVLYKENVGKATPTPVTPEMQRVKRNQENISSVLYKENLGKATPTPFTPEMERVKRNQENFSSVLYKENMRKATPTPVTPEMERAKRNQENISSVLYSDSFRKQIQGKAAYVLDTPEMRRVRETQRHISTVKYHEDFEKHKGCFTPVVTDPITERVKKNMQDFSDINYRGIQRKVVEMEQKRNDQDQETITGLRVWRTNPGSVFDYDPAEDNIQSRSLHMINVQAQRRSREQSRSASALSISGGEEKSEHSEAPDHHLSTYSDGGVFAVSTAYKHAKTTELPQQRSSSVATQQTTVSSIPSHPSTAGKIFRAMYDYMAADADEVSFKDGDAIINVQAIDEGWMYGTVQRTGRTGMLPANYVEAI</sequence>
<keyword evidence="2" id="KW-0677">Repeat</keyword>
<evidence type="ECO:0000256" key="1">
    <source>
        <dbReference type="ARBA" id="ARBA00022443"/>
    </source>
</evidence>
<feature type="region of interest" description="Disordered" evidence="5">
    <location>
        <begin position="7913"/>
        <end position="7937"/>
    </location>
</feature>
<dbReference type="PRINTS" id="PR00510">
    <property type="entry name" value="NEBULIN"/>
</dbReference>
<dbReference type="EMBL" id="ADFV01084763">
    <property type="status" value="NOT_ANNOTATED_CDS"/>
    <property type="molecule type" value="Genomic_DNA"/>
</dbReference>
<proteinExistence type="predicted"/>
<accession>A0A2I3H9G0</accession>
<dbReference type="SMART" id="SM00227">
    <property type="entry name" value="NEBU"/>
    <property type="match status" value="220"/>
</dbReference>
<organism evidence="7 8">
    <name type="scientific">Nomascus leucogenys</name>
    <name type="common">Northern white-cheeked gibbon</name>
    <name type="synonym">Hylobates leucogenys</name>
    <dbReference type="NCBI Taxonomy" id="61853"/>
    <lineage>
        <taxon>Eukaryota</taxon>
        <taxon>Metazoa</taxon>
        <taxon>Chordata</taxon>
        <taxon>Craniata</taxon>
        <taxon>Vertebrata</taxon>
        <taxon>Euteleostomi</taxon>
        <taxon>Mammalia</taxon>
        <taxon>Eutheria</taxon>
        <taxon>Euarchontoglires</taxon>
        <taxon>Primates</taxon>
        <taxon>Haplorrhini</taxon>
        <taxon>Catarrhini</taxon>
        <taxon>Hylobatidae</taxon>
        <taxon>Nomascus</taxon>
    </lineage>
</organism>
<feature type="compositionally biased region" description="Low complexity" evidence="5">
    <location>
        <begin position="26"/>
        <end position="39"/>
    </location>
</feature>
<dbReference type="SUPFAM" id="SSF50044">
    <property type="entry name" value="SH3-domain"/>
    <property type="match status" value="1"/>
</dbReference>
<evidence type="ECO:0000313" key="8">
    <source>
        <dbReference type="Proteomes" id="UP000001073"/>
    </source>
</evidence>
<evidence type="ECO:0000256" key="3">
    <source>
        <dbReference type="ARBA" id="ARBA00023203"/>
    </source>
</evidence>
<keyword evidence="3" id="KW-0009">Actin-binding</keyword>
<dbReference type="EMBL" id="ADFV01084767">
    <property type="status" value="NOT_ANNOTATED_CDS"/>
    <property type="molecule type" value="Genomic_DNA"/>
</dbReference>
<dbReference type="GO" id="GO:0071691">
    <property type="term" value="P:cardiac muscle thin filament assembly"/>
    <property type="evidence" value="ECO:0007669"/>
    <property type="project" value="TreeGrafter"/>
</dbReference>
<dbReference type="Pfam" id="PF14604">
    <property type="entry name" value="SH3_9"/>
    <property type="match status" value="1"/>
</dbReference>
<dbReference type="EMBL" id="ADFV01084764">
    <property type="status" value="NOT_ANNOTATED_CDS"/>
    <property type="molecule type" value="Genomic_DNA"/>
</dbReference>
<evidence type="ECO:0000256" key="2">
    <source>
        <dbReference type="ARBA" id="ARBA00022737"/>
    </source>
</evidence>
<evidence type="ECO:0000313" key="7">
    <source>
        <dbReference type="Ensembl" id="ENSNLEP00000040268.1"/>
    </source>
</evidence>
<feature type="region of interest" description="Disordered" evidence="5">
    <location>
        <begin position="7859"/>
        <end position="7896"/>
    </location>
</feature>
<keyword evidence="8" id="KW-1185">Reference proteome</keyword>
<dbReference type="Ensembl" id="ENSNLET00000045766.1">
    <property type="protein sequence ID" value="ENSNLEP00000040268.1"/>
    <property type="gene ID" value="ENSNLEG00000011170.2"/>
</dbReference>
<dbReference type="InterPro" id="IPR001452">
    <property type="entry name" value="SH3_domain"/>
</dbReference>
<dbReference type="GO" id="GO:0051015">
    <property type="term" value="F:actin filament binding"/>
    <property type="evidence" value="ECO:0007669"/>
    <property type="project" value="InterPro"/>
</dbReference>
<dbReference type="InterPro" id="IPR013998">
    <property type="entry name" value="Nebulin-like"/>
</dbReference>
<feature type="domain" description="SH3" evidence="6">
    <location>
        <begin position="7940"/>
        <end position="7999"/>
    </location>
</feature>
<evidence type="ECO:0000259" key="6">
    <source>
        <dbReference type="PROSITE" id="PS50002"/>
    </source>
</evidence>
<feature type="region of interest" description="Disordered" evidence="5">
    <location>
        <begin position="25"/>
        <end position="68"/>
    </location>
</feature>
<dbReference type="InterPro" id="IPR055297">
    <property type="entry name" value="NEBU/NEBL"/>
</dbReference>
<dbReference type="EMBL" id="ADFV01084765">
    <property type="status" value="NOT_ANNOTATED_CDS"/>
    <property type="molecule type" value="Genomic_DNA"/>
</dbReference>
<dbReference type="GeneTree" id="ENSGT00940000154533"/>
<evidence type="ECO:0000256" key="4">
    <source>
        <dbReference type="PROSITE-ProRule" id="PRU00192"/>
    </source>
</evidence>
<name>A0A2I3H9G0_NOMLE</name>
<reference evidence="7" key="2">
    <citation type="submission" date="2025-08" db="UniProtKB">
        <authorList>
            <consortium name="Ensembl"/>
        </authorList>
    </citation>
    <scope>IDENTIFICATION</scope>
</reference>
<dbReference type="PANTHER" id="PTHR11039:SF37">
    <property type="entry name" value="NEBULIN"/>
    <property type="match status" value="1"/>
</dbReference>
<dbReference type="CDD" id="cd11933">
    <property type="entry name" value="SH3_Nebulin_C"/>
    <property type="match status" value="1"/>
</dbReference>
<dbReference type="GO" id="GO:0030018">
    <property type="term" value="C:Z disc"/>
    <property type="evidence" value="ECO:0007669"/>
    <property type="project" value="InterPro"/>
</dbReference>
<feature type="compositionally biased region" description="Basic and acidic residues" evidence="5">
    <location>
        <begin position="7879"/>
        <end position="7893"/>
    </location>
</feature>
<feature type="compositionally biased region" description="Low complexity" evidence="5">
    <location>
        <begin position="7918"/>
        <end position="7933"/>
    </location>
</feature>
<dbReference type="InterPro" id="IPR000900">
    <property type="entry name" value="Nebulin_repeat"/>
</dbReference>
<dbReference type="PROSITE" id="PS50002">
    <property type="entry name" value="SH3"/>
    <property type="match status" value="1"/>
</dbReference>
<dbReference type="EMBL" id="ADFV01084768">
    <property type="status" value="NOT_ANNOTATED_CDS"/>
    <property type="molecule type" value="Genomic_DNA"/>
</dbReference>